<comment type="caution">
    <text evidence="2">The sequence shown here is derived from an EMBL/GenBank/DDBJ whole genome shotgun (WGS) entry which is preliminary data.</text>
</comment>
<organism evidence="2 3">
    <name type="scientific">Streptococcus mitis SK1080</name>
    <dbReference type="NCBI Taxonomy" id="1008453"/>
    <lineage>
        <taxon>Bacteria</taxon>
        <taxon>Bacillati</taxon>
        <taxon>Bacillota</taxon>
        <taxon>Bacilli</taxon>
        <taxon>Lactobacillales</taxon>
        <taxon>Streptococcaceae</taxon>
        <taxon>Streptococcus</taxon>
        <taxon>Streptococcus mitis group</taxon>
    </lineage>
</organism>
<gene>
    <name evidence="2" type="ORF">HMPREF9957_1405</name>
</gene>
<evidence type="ECO:0000313" key="2">
    <source>
        <dbReference type="EMBL" id="EGP70278.1"/>
    </source>
</evidence>
<evidence type="ECO:0000256" key="1">
    <source>
        <dbReference type="SAM" id="MobiDB-lite"/>
    </source>
</evidence>
<feature type="region of interest" description="Disordered" evidence="1">
    <location>
        <begin position="35"/>
        <end position="54"/>
    </location>
</feature>
<evidence type="ECO:0000313" key="3">
    <source>
        <dbReference type="Proteomes" id="UP000004568"/>
    </source>
</evidence>
<dbReference type="Proteomes" id="UP000004568">
    <property type="component" value="Unassembled WGS sequence"/>
</dbReference>
<dbReference type="AlphaFoldDB" id="F9HKU9"/>
<sequence length="54" mass="6057">MRDFGIAIADDVIAEQGEKIRIIKEHDDALSVCKEDLETQSRIPRAGQDDSNRS</sequence>
<protein>
    <submittedName>
        <fullName evidence="2">Uncharacterized protein</fullName>
    </submittedName>
</protein>
<dbReference type="RefSeq" id="WP_004242079.1">
    <property type="nucleotide sequence ID" value="NZ_AFQV01000006.1"/>
</dbReference>
<reference evidence="2 3" key="1">
    <citation type="submission" date="2011-05" db="EMBL/GenBank/DDBJ databases">
        <authorList>
            <person name="Durkin A.S."/>
            <person name="Radune D."/>
            <person name="Hostetler J."/>
            <person name="Torralba M."/>
            <person name="Gillis M."/>
            <person name="Methe B."/>
            <person name="Sutton G."/>
            <person name="Nelson K.E."/>
        </authorList>
    </citation>
    <scope>NUCLEOTIDE SEQUENCE [LARGE SCALE GENOMIC DNA]</scope>
    <source>
        <strain evidence="2 3">SK1080</strain>
    </source>
</reference>
<dbReference type="EMBL" id="AFQV01000006">
    <property type="protein sequence ID" value="EGP70278.1"/>
    <property type="molecule type" value="Genomic_DNA"/>
</dbReference>
<name>F9HKU9_STRMT</name>
<proteinExistence type="predicted"/>
<dbReference type="PATRIC" id="fig|1008453.3.peg.129"/>
<accession>F9HKU9</accession>